<dbReference type="GO" id="GO:0016020">
    <property type="term" value="C:membrane"/>
    <property type="evidence" value="ECO:0007669"/>
    <property type="project" value="UniProtKB-SubCell"/>
</dbReference>
<dbReference type="Proteomes" id="UP000592181">
    <property type="component" value="Unassembled WGS sequence"/>
</dbReference>
<feature type="transmembrane region" description="Helical" evidence="5">
    <location>
        <begin position="75"/>
        <end position="95"/>
    </location>
</feature>
<comment type="subcellular location">
    <subcellularLocation>
        <location evidence="1">Membrane</location>
        <topology evidence="1">Multi-pass membrane protein</topology>
    </subcellularLocation>
</comment>
<keyword evidence="8" id="KW-1185">Reference proteome</keyword>
<protein>
    <submittedName>
        <fullName evidence="7">Uncharacterized membrane protein YgaE (UPF0421/DUF939 family)</fullName>
    </submittedName>
</protein>
<sequence length="374" mass="40582">MSIRAEVRALTPRSSWRTRVARVRDRSARLATSAVGAALAWWFARDVLDHPQPFFAPVTVLVTLGLSYGQRLRRVLELVVGVAVGVGIGDLFVAIFGTGVWQISLVAFVAMSITTFLGAGPLLSVQAGVQGVIVTTLVAAPDQAFSRWVDALVGGVIAIVLATLAPAAPVRRPRRAAAEFVDEIGEIMREIGEALRSRDEVAATRALRRARDTEERLSTLRTTADEGLEVAAISPLHHRRRQEVRAIADLITPLDRCVRNLRVVARRAGVAIRADETVPDSYIDLLSRLADVVTAMSERIDEQQVPDFAREGLTEIADDSRAGEPGASLSAELMRAQIRSMCVDLLMLTGRTHDEASTDLIPKVDPAPRSPDQP</sequence>
<evidence type="ECO:0000256" key="3">
    <source>
        <dbReference type="ARBA" id="ARBA00022989"/>
    </source>
</evidence>
<feature type="transmembrane region" description="Helical" evidence="5">
    <location>
        <begin position="101"/>
        <end position="120"/>
    </location>
</feature>
<dbReference type="Pfam" id="PF13515">
    <property type="entry name" value="FUSC_2"/>
    <property type="match status" value="1"/>
</dbReference>
<proteinExistence type="predicted"/>
<evidence type="ECO:0000313" key="8">
    <source>
        <dbReference type="Proteomes" id="UP000592181"/>
    </source>
</evidence>
<evidence type="ECO:0000259" key="6">
    <source>
        <dbReference type="Pfam" id="PF13515"/>
    </source>
</evidence>
<comment type="caution">
    <text evidence="7">The sequence shown here is derived from an EMBL/GenBank/DDBJ whole genome shotgun (WGS) entry which is preliminary data.</text>
</comment>
<organism evidence="7 8">
    <name type="scientific">Janibacter alkaliphilus</name>
    <dbReference type="NCBI Taxonomy" id="1069963"/>
    <lineage>
        <taxon>Bacteria</taxon>
        <taxon>Bacillati</taxon>
        <taxon>Actinomycetota</taxon>
        <taxon>Actinomycetes</taxon>
        <taxon>Micrococcales</taxon>
        <taxon>Intrasporangiaceae</taxon>
        <taxon>Janibacter</taxon>
    </lineage>
</organism>
<dbReference type="AlphaFoldDB" id="A0A852X765"/>
<keyword evidence="4 5" id="KW-0472">Membrane</keyword>
<feature type="transmembrane region" description="Helical" evidence="5">
    <location>
        <begin position="151"/>
        <end position="170"/>
    </location>
</feature>
<dbReference type="EMBL" id="JACBZX010000001">
    <property type="protein sequence ID" value="NYG38268.1"/>
    <property type="molecule type" value="Genomic_DNA"/>
</dbReference>
<feature type="domain" description="Integral membrane bound transporter" evidence="6">
    <location>
        <begin position="40"/>
        <end position="160"/>
    </location>
</feature>
<name>A0A852X765_9MICO</name>
<accession>A0A852X765</accession>
<evidence type="ECO:0000256" key="4">
    <source>
        <dbReference type="ARBA" id="ARBA00023136"/>
    </source>
</evidence>
<feature type="transmembrane region" description="Helical" evidence="5">
    <location>
        <begin position="50"/>
        <end position="68"/>
    </location>
</feature>
<evidence type="ECO:0000256" key="5">
    <source>
        <dbReference type="SAM" id="Phobius"/>
    </source>
</evidence>
<dbReference type="RefSeq" id="WP_218875360.1">
    <property type="nucleotide sequence ID" value="NZ_JACBZX010000001.1"/>
</dbReference>
<gene>
    <name evidence="7" type="ORF">BJY28_002737</name>
</gene>
<reference evidence="7 8" key="1">
    <citation type="submission" date="2020-07" db="EMBL/GenBank/DDBJ databases">
        <title>Sequencing the genomes of 1000 actinobacteria strains.</title>
        <authorList>
            <person name="Klenk H.-P."/>
        </authorList>
    </citation>
    <scope>NUCLEOTIDE SEQUENCE [LARGE SCALE GENOMIC DNA]</scope>
    <source>
        <strain evidence="7 8">DSM 24723</strain>
    </source>
</reference>
<evidence type="ECO:0000313" key="7">
    <source>
        <dbReference type="EMBL" id="NYG38268.1"/>
    </source>
</evidence>
<keyword evidence="3 5" id="KW-1133">Transmembrane helix</keyword>
<evidence type="ECO:0000256" key="1">
    <source>
        <dbReference type="ARBA" id="ARBA00004141"/>
    </source>
</evidence>
<feature type="transmembrane region" description="Helical" evidence="5">
    <location>
        <begin position="27"/>
        <end position="44"/>
    </location>
</feature>
<evidence type="ECO:0000256" key="2">
    <source>
        <dbReference type="ARBA" id="ARBA00022692"/>
    </source>
</evidence>
<dbReference type="InterPro" id="IPR049453">
    <property type="entry name" value="Memb_transporter_dom"/>
</dbReference>
<keyword evidence="2 5" id="KW-0812">Transmembrane</keyword>